<keyword evidence="5" id="KW-0408">Iron</keyword>
<dbReference type="InterPro" id="IPR027443">
    <property type="entry name" value="IPNS-like_sf"/>
</dbReference>
<protein>
    <submittedName>
        <fullName evidence="9">Iron/ascorbate oxidoreductase</fullName>
    </submittedName>
    <submittedName>
        <fullName evidence="10">Isopenicillin N synthase family oxygenase</fullName>
    </submittedName>
</protein>
<evidence type="ECO:0000313" key="9">
    <source>
        <dbReference type="EMBL" id="EKA60176.1"/>
    </source>
</evidence>
<dbReference type="GO" id="GO:0017000">
    <property type="term" value="P:antibiotic biosynthetic process"/>
    <property type="evidence" value="ECO:0007669"/>
    <property type="project" value="UniProtKB-KW"/>
</dbReference>
<keyword evidence="12" id="KW-1185">Reference proteome</keyword>
<dbReference type="PANTHER" id="PTHR10209:SF881">
    <property type="entry name" value="FI07970P-RELATED"/>
    <property type="match status" value="1"/>
</dbReference>
<evidence type="ECO:0000259" key="7">
    <source>
        <dbReference type="Pfam" id="PF03171"/>
    </source>
</evidence>
<dbReference type="eggNOG" id="COG3491">
    <property type="taxonomic scope" value="Bacteria"/>
</dbReference>
<dbReference type="InterPro" id="IPR026992">
    <property type="entry name" value="DIOX_N"/>
</dbReference>
<accession>K1DZH8</accession>
<reference evidence="10 12" key="1">
    <citation type="journal article" date="2009" name="Int. J. Syst. Evol. Microbiol.">
        <title>Janibacter hoylei sp. nov., Bacillus isronensis sp. nov. and Bacillus aryabhattai sp. nov., isolated from cryotubes used for collecting air from the upper atmosphere.</title>
        <authorList>
            <person name="Shivaji S."/>
            <person name="Chaturvedi P."/>
            <person name="Begum Z."/>
            <person name="Pindi P.K."/>
            <person name="Manorama R."/>
            <person name="Padmanaban D.A."/>
            <person name="Shouche Y.S."/>
            <person name="Pawar S."/>
            <person name="Vaishampayan P."/>
            <person name="Dutt C.B."/>
            <person name="Datta G.N."/>
            <person name="Manchanda R.K."/>
            <person name="Rao U.R."/>
            <person name="Bhargava P.M."/>
            <person name="Narlikar J.V."/>
        </authorList>
    </citation>
    <scope>NUCLEOTIDE SEQUENCE [LARGE SCALE GENOMIC DNA]</scope>
    <source>
        <strain evidence="10 12">PVAS-1</strain>
    </source>
</reference>
<dbReference type="EMBL" id="PIPF01000001">
    <property type="protein sequence ID" value="RWU85477.1"/>
    <property type="molecule type" value="Genomic_DNA"/>
</dbReference>
<proteinExistence type="inferred from homology"/>
<evidence type="ECO:0000256" key="5">
    <source>
        <dbReference type="ARBA" id="ARBA00023004"/>
    </source>
</evidence>
<dbReference type="GO" id="GO:0046872">
    <property type="term" value="F:metal ion binding"/>
    <property type="evidence" value="ECO:0007669"/>
    <property type="project" value="UniProtKB-KW"/>
</dbReference>
<dbReference type="AlphaFoldDB" id="K1DZH8"/>
<feature type="domain" description="Isopenicillin N synthase-like Fe(2+) 2OG dioxygenase" evidence="7">
    <location>
        <begin position="194"/>
        <end position="278"/>
    </location>
</feature>
<comment type="caution">
    <text evidence="9">The sequence shown here is derived from an EMBL/GenBank/DDBJ whole genome shotgun (WGS) entry which is preliminary data.</text>
</comment>
<organism evidence="9 11">
    <name type="scientific">Janibacter hoylei PVAS-1</name>
    <dbReference type="NCBI Taxonomy" id="1210046"/>
    <lineage>
        <taxon>Bacteria</taxon>
        <taxon>Bacillati</taxon>
        <taxon>Actinomycetota</taxon>
        <taxon>Actinomycetes</taxon>
        <taxon>Micrococcales</taxon>
        <taxon>Intrasporangiaceae</taxon>
        <taxon>Janibacter</taxon>
    </lineage>
</organism>
<sequence length="324" mass="35275">MSDNILEVDLLAFESGDGERARAVVDGLMTSLETGFVYVKHDLSEDLIDSAYGMLEEFFTAEREVKEQFVAPGTHGQTGYTGLLVETAATADVADWKEMLNWGPSIPAGHPLRTRYPHRYHDPVLPESAVPGITETLTAFHRSVADLQRRVLRIIATGVGAHPDYFEKMLVDGPTLSRAIHYPAMESAPEAPHVWAAEHADINLITALPRATAAGLQVRLKDSGEWIDAIAPEGGAIINTGLMLEVVTNGVIEPGIHRVVAAPGQEGDRYSVVQFTHPTPWTVLSPLVSTVTEQTPQLFSPISAADALDLVLYEINLIEDARRV</sequence>
<dbReference type="PANTHER" id="PTHR10209">
    <property type="entry name" value="OXIDOREDUCTASE, 2OG-FE II OXYGENASE FAMILY PROTEIN"/>
    <property type="match status" value="1"/>
</dbReference>
<feature type="domain" description="Non-haem dioxygenase N-terminal" evidence="8">
    <location>
        <begin position="17"/>
        <end position="118"/>
    </location>
</feature>
<evidence type="ECO:0000313" key="10">
    <source>
        <dbReference type="EMBL" id="RWU85477.1"/>
    </source>
</evidence>
<dbReference type="STRING" id="1210046.B277_14424"/>
<gene>
    <name evidence="9" type="ORF">B277_14424</name>
    <name evidence="10" type="ORF">CWN80_00325</name>
</gene>
<dbReference type="GO" id="GO:0016491">
    <property type="term" value="F:oxidoreductase activity"/>
    <property type="evidence" value="ECO:0007669"/>
    <property type="project" value="UniProtKB-KW"/>
</dbReference>
<evidence type="ECO:0000256" key="1">
    <source>
        <dbReference type="ARBA" id="ARBA00004792"/>
    </source>
</evidence>
<evidence type="ECO:0000313" key="12">
    <source>
        <dbReference type="Proteomes" id="UP000288711"/>
    </source>
</evidence>
<reference evidence="9 11" key="2">
    <citation type="journal article" date="2012" name="J. Bacteriol.">
        <title>Genome Sequence of Janibacter hoylei MTCC8307, Isolated from the Stratospheric Air.</title>
        <authorList>
            <person name="Pawar S.P."/>
            <person name="Dhotre D.P."/>
            <person name="Shetty S.A."/>
            <person name="Chowdhury S.P."/>
            <person name="Chaudhari B.L."/>
            <person name="Shouche Y.S."/>
        </authorList>
    </citation>
    <scope>NUCLEOTIDE SEQUENCE [LARGE SCALE GENOMIC DNA]</scope>
    <source>
        <strain evidence="9 11">PVAS-1</strain>
    </source>
</reference>
<comment type="similarity">
    <text evidence="2">Belongs to the iron/ascorbate-dependent oxidoreductase family.</text>
</comment>
<dbReference type="Pfam" id="PF03171">
    <property type="entry name" value="2OG-FeII_Oxy"/>
    <property type="match status" value="1"/>
</dbReference>
<dbReference type="RefSeq" id="WP_007929305.1">
    <property type="nucleotide sequence ID" value="NZ_ALWX01000074.1"/>
</dbReference>
<evidence type="ECO:0000259" key="8">
    <source>
        <dbReference type="Pfam" id="PF14226"/>
    </source>
</evidence>
<dbReference type="SUPFAM" id="SSF51197">
    <property type="entry name" value="Clavaminate synthase-like"/>
    <property type="match status" value="1"/>
</dbReference>
<comment type="pathway">
    <text evidence="1">Antibiotic biosynthesis.</text>
</comment>
<dbReference type="EMBL" id="ALWX01000074">
    <property type="protein sequence ID" value="EKA60176.1"/>
    <property type="molecule type" value="Genomic_DNA"/>
</dbReference>
<dbReference type="Proteomes" id="UP000004474">
    <property type="component" value="Unassembled WGS sequence"/>
</dbReference>
<keyword evidence="3" id="KW-0479">Metal-binding</keyword>
<reference evidence="10" key="3">
    <citation type="submission" date="2017-11" db="EMBL/GenBank/DDBJ databases">
        <authorList>
            <person name="Seuylemezian A."/>
            <person name="Cooper K."/>
            <person name="Vaishampayan P."/>
        </authorList>
    </citation>
    <scope>NUCLEOTIDE SEQUENCE</scope>
    <source>
        <strain evidence="10">PVAS-1</strain>
    </source>
</reference>
<evidence type="ECO:0000256" key="3">
    <source>
        <dbReference type="ARBA" id="ARBA00022723"/>
    </source>
</evidence>
<evidence type="ECO:0000256" key="4">
    <source>
        <dbReference type="ARBA" id="ARBA00023002"/>
    </source>
</evidence>
<keyword evidence="4" id="KW-0560">Oxidoreductase</keyword>
<evidence type="ECO:0000256" key="2">
    <source>
        <dbReference type="ARBA" id="ARBA00008056"/>
    </source>
</evidence>
<dbReference type="OrthoDB" id="21825at2"/>
<name>K1DZH8_9MICO</name>
<evidence type="ECO:0000313" key="11">
    <source>
        <dbReference type="Proteomes" id="UP000004474"/>
    </source>
</evidence>
<evidence type="ECO:0000256" key="6">
    <source>
        <dbReference type="ARBA" id="ARBA00023194"/>
    </source>
</evidence>
<dbReference type="Proteomes" id="UP000288711">
    <property type="component" value="Unassembled WGS sequence"/>
</dbReference>
<dbReference type="Gene3D" id="2.60.120.330">
    <property type="entry name" value="B-lactam Antibiotic, Isopenicillin N Synthase, Chain"/>
    <property type="match status" value="1"/>
</dbReference>
<dbReference type="Pfam" id="PF14226">
    <property type="entry name" value="DIOX_N"/>
    <property type="match status" value="1"/>
</dbReference>
<dbReference type="PATRIC" id="fig|1210046.3.peg.2771"/>
<dbReference type="InterPro" id="IPR044861">
    <property type="entry name" value="IPNS-like_FE2OG_OXY"/>
</dbReference>
<keyword evidence="6" id="KW-0045">Antibiotic biosynthesis</keyword>